<dbReference type="AlphaFoldDB" id="A0A2T7F438"/>
<name>A0A2T7F438_9POAL</name>
<proteinExistence type="predicted"/>
<dbReference type="Gramene" id="PUZ74849">
    <property type="protein sequence ID" value="PUZ74849"/>
    <property type="gene ID" value="GQ55_1G099100"/>
</dbReference>
<keyword evidence="2" id="KW-1185">Reference proteome</keyword>
<evidence type="ECO:0000313" key="1">
    <source>
        <dbReference type="EMBL" id="PUZ74849.1"/>
    </source>
</evidence>
<evidence type="ECO:0000313" key="2">
    <source>
        <dbReference type="Proteomes" id="UP000244336"/>
    </source>
</evidence>
<dbReference type="OrthoDB" id="695699at2759"/>
<organism evidence="1 2">
    <name type="scientific">Panicum hallii var. hallii</name>
    <dbReference type="NCBI Taxonomy" id="1504633"/>
    <lineage>
        <taxon>Eukaryota</taxon>
        <taxon>Viridiplantae</taxon>
        <taxon>Streptophyta</taxon>
        <taxon>Embryophyta</taxon>
        <taxon>Tracheophyta</taxon>
        <taxon>Spermatophyta</taxon>
        <taxon>Magnoliopsida</taxon>
        <taxon>Liliopsida</taxon>
        <taxon>Poales</taxon>
        <taxon>Poaceae</taxon>
        <taxon>PACMAD clade</taxon>
        <taxon>Panicoideae</taxon>
        <taxon>Panicodae</taxon>
        <taxon>Paniceae</taxon>
        <taxon>Panicinae</taxon>
        <taxon>Panicum</taxon>
        <taxon>Panicum sect. Panicum</taxon>
    </lineage>
</organism>
<reference evidence="1 2" key="1">
    <citation type="submission" date="2018-04" db="EMBL/GenBank/DDBJ databases">
        <title>WGS assembly of Panicum hallii var. hallii HAL2.</title>
        <authorList>
            <person name="Lovell J."/>
            <person name="Jenkins J."/>
            <person name="Lowry D."/>
            <person name="Mamidi S."/>
            <person name="Sreedasyam A."/>
            <person name="Weng X."/>
            <person name="Barry K."/>
            <person name="Bonette J."/>
            <person name="Campitelli B."/>
            <person name="Daum C."/>
            <person name="Gordon S."/>
            <person name="Gould B."/>
            <person name="Lipzen A."/>
            <person name="MacQueen A."/>
            <person name="Palacio-Mejia J."/>
            <person name="Plott C."/>
            <person name="Shakirov E."/>
            <person name="Shu S."/>
            <person name="Yoshinaga Y."/>
            <person name="Zane M."/>
            <person name="Rokhsar D."/>
            <person name="Grimwood J."/>
            <person name="Schmutz J."/>
            <person name="Juenger T."/>
        </authorList>
    </citation>
    <scope>NUCLEOTIDE SEQUENCE [LARGE SCALE GENOMIC DNA]</scope>
    <source>
        <strain evidence="2">cv. HAL2</strain>
    </source>
</reference>
<gene>
    <name evidence="1" type="ORF">GQ55_1G099100</name>
</gene>
<sequence>MAQEIRGRERKRGRDDMRTPHEVLRPLKVEASTIKLWLARVANYLERVEPSSEDPHAADLVGLFGPCSPVHRSPIPSFFTSFAATCMPTQGSMPDDEKSGDVVGQSPSKDYGLPIANEIVLEHNSPRFAEQMLMQVGTFFEDVVVVEDASDDEEADPPEVVRRRCKHYDKSSVRQSARLTQRKALKDLGIIANDGKLNGDAIQDCADILKELPPYLLKSLTNLRS</sequence>
<dbReference type="EMBL" id="CM009749">
    <property type="protein sequence ID" value="PUZ74849.1"/>
    <property type="molecule type" value="Genomic_DNA"/>
</dbReference>
<dbReference type="Proteomes" id="UP000244336">
    <property type="component" value="Chromosome 1"/>
</dbReference>
<protein>
    <submittedName>
        <fullName evidence="1">Uncharacterized protein</fullName>
    </submittedName>
</protein>
<accession>A0A2T7F438</accession>